<feature type="region of interest" description="Disordered" evidence="1">
    <location>
        <begin position="180"/>
        <end position="243"/>
    </location>
</feature>
<protein>
    <submittedName>
        <fullName evidence="2">Uncharacterized protein</fullName>
    </submittedName>
</protein>
<organism evidence="2 3">
    <name type="scientific">Pisolithus tinctorius Marx 270</name>
    <dbReference type="NCBI Taxonomy" id="870435"/>
    <lineage>
        <taxon>Eukaryota</taxon>
        <taxon>Fungi</taxon>
        <taxon>Dikarya</taxon>
        <taxon>Basidiomycota</taxon>
        <taxon>Agaricomycotina</taxon>
        <taxon>Agaricomycetes</taxon>
        <taxon>Agaricomycetidae</taxon>
        <taxon>Boletales</taxon>
        <taxon>Sclerodermatineae</taxon>
        <taxon>Pisolithaceae</taxon>
        <taxon>Pisolithus</taxon>
    </lineage>
</organism>
<feature type="region of interest" description="Disordered" evidence="1">
    <location>
        <begin position="267"/>
        <end position="371"/>
    </location>
</feature>
<sequence length="423" mass="46551">MKTYTKRDELTAAANSIIEIIDRKVLGMKDLADKPRFAAWKEAVSSVVEVVDSVRKIARITHEIPLTVIVAKRFCKWHERVGRENEGHPFPNWRLITHPDKATFDDHPWLQTVERHFDLQCTSFKTSAFPPAAEPSSETLPKDVSRKGKEKVSDAEVKAMIGDDDGEDELVDEDAEMGGDTVHYEPARGWPSMRQVAASGSRQPARQSWTPKPKLVKQEEVDELDEEDDEEEDVDMDRPASDQRLDSAIRAIEALRLEVVALAVGRLPPADDPTSGLVAPPPPSDDGNDAMAGSGHPGDAEIGGMEGDPASESMAMQEGQFDRGHPGDGEPRPGAMRVTAAASTIPNIRCEPPPEEYQSRSNIAGQTDRGLQPAEGMVYSYHGRADLADRPVGLEWEHQSEDVDAMGRYVQGVFSDTEFPPSQ</sequence>
<keyword evidence="3" id="KW-1185">Reference proteome</keyword>
<evidence type="ECO:0000256" key="1">
    <source>
        <dbReference type="SAM" id="MobiDB-lite"/>
    </source>
</evidence>
<proteinExistence type="predicted"/>
<evidence type="ECO:0000313" key="3">
    <source>
        <dbReference type="Proteomes" id="UP000054217"/>
    </source>
</evidence>
<name>A0A0C3IJV1_PISTI</name>
<feature type="compositionally biased region" description="Acidic residues" evidence="1">
    <location>
        <begin position="220"/>
        <end position="235"/>
    </location>
</feature>
<feature type="region of interest" description="Disordered" evidence="1">
    <location>
        <begin position="127"/>
        <end position="154"/>
    </location>
</feature>
<feature type="compositionally biased region" description="Basic and acidic residues" evidence="1">
    <location>
        <begin position="140"/>
        <end position="154"/>
    </location>
</feature>
<dbReference type="HOGENOM" id="CLU_588075_0_0_1"/>
<dbReference type="InParanoid" id="A0A0C3IJV1"/>
<dbReference type="AlphaFoldDB" id="A0A0C3IJV1"/>
<reference evidence="3" key="2">
    <citation type="submission" date="2015-01" db="EMBL/GenBank/DDBJ databases">
        <title>Evolutionary Origins and Diversification of the Mycorrhizal Mutualists.</title>
        <authorList>
            <consortium name="DOE Joint Genome Institute"/>
            <consortium name="Mycorrhizal Genomics Consortium"/>
            <person name="Kohler A."/>
            <person name="Kuo A."/>
            <person name="Nagy L.G."/>
            <person name="Floudas D."/>
            <person name="Copeland A."/>
            <person name="Barry K.W."/>
            <person name="Cichocki N."/>
            <person name="Veneault-Fourrey C."/>
            <person name="LaButti K."/>
            <person name="Lindquist E.A."/>
            <person name="Lipzen A."/>
            <person name="Lundell T."/>
            <person name="Morin E."/>
            <person name="Murat C."/>
            <person name="Riley R."/>
            <person name="Ohm R."/>
            <person name="Sun H."/>
            <person name="Tunlid A."/>
            <person name="Henrissat B."/>
            <person name="Grigoriev I.V."/>
            <person name="Hibbett D.S."/>
            <person name="Martin F."/>
        </authorList>
    </citation>
    <scope>NUCLEOTIDE SEQUENCE [LARGE SCALE GENOMIC DNA]</scope>
    <source>
        <strain evidence="3">Marx 270</strain>
    </source>
</reference>
<gene>
    <name evidence="2" type="ORF">M404DRAFT_32473</name>
</gene>
<dbReference type="EMBL" id="KN832032">
    <property type="protein sequence ID" value="KIN97252.1"/>
    <property type="molecule type" value="Genomic_DNA"/>
</dbReference>
<feature type="compositionally biased region" description="Polar residues" evidence="1">
    <location>
        <begin position="198"/>
        <end position="210"/>
    </location>
</feature>
<dbReference type="OrthoDB" id="2711927at2759"/>
<reference evidence="2 3" key="1">
    <citation type="submission" date="2014-04" db="EMBL/GenBank/DDBJ databases">
        <authorList>
            <consortium name="DOE Joint Genome Institute"/>
            <person name="Kuo A."/>
            <person name="Kohler A."/>
            <person name="Costa M.D."/>
            <person name="Nagy L.G."/>
            <person name="Floudas D."/>
            <person name="Copeland A."/>
            <person name="Barry K.W."/>
            <person name="Cichocki N."/>
            <person name="Veneault-Fourrey C."/>
            <person name="LaButti K."/>
            <person name="Lindquist E.A."/>
            <person name="Lipzen A."/>
            <person name="Lundell T."/>
            <person name="Morin E."/>
            <person name="Murat C."/>
            <person name="Sun H."/>
            <person name="Tunlid A."/>
            <person name="Henrissat B."/>
            <person name="Grigoriev I.V."/>
            <person name="Hibbett D.S."/>
            <person name="Martin F."/>
            <person name="Nordberg H.P."/>
            <person name="Cantor M.N."/>
            <person name="Hua S.X."/>
        </authorList>
    </citation>
    <scope>NUCLEOTIDE SEQUENCE [LARGE SCALE GENOMIC DNA]</scope>
    <source>
        <strain evidence="2 3">Marx 270</strain>
    </source>
</reference>
<evidence type="ECO:0000313" key="2">
    <source>
        <dbReference type="EMBL" id="KIN97252.1"/>
    </source>
</evidence>
<accession>A0A0C3IJV1</accession>
<dbReference type="Proteomes" id="UP000054217">
    <property type="component" value="Unassembled WGS sequence"/>
</dbReference>
<feature type="compositionally biased region" description="Basic and acidic residues" evidence="1">
    <location>
        <begin position="320"/>
        <end position="331"/>
    </location>
</feature>